<feature type="transmembrane region" description="Helical" evidence="1">
    <location>
        <begin position="37"/>
        <end position="59"/>
    </location>
</feature>
<sequence>MKPQNNTLSVIIKFGVLASVGLALSALILYIREPLMIHLFILVLGIIIFVLSLIIYIFYDQIDELQTKITTLDVYRISVNKRIDQLETDNTTTDKD</sequence>
<name>A0A7L7KR07_9MOLU</name>
<gene>
    <name evidence="2" type="ORF">G4Z02_04300</name>
</gene>
<keyword evidence="1" id="KW-0472">Membrane</keyword>
<dbReference type="EMBL" id="CP048914">
    <property type="protein sequence ID" value="QMS85005.1"/>
    <property type="molecule type" value="Genomic_DNA"/>
</dbReference>
<dbReference type="Proteomes" id="UP000514720">
    <property type="component" value="Chromosome"/>
</dbReference>
<reference evidence="2 3" key="1">
    <citation type="submission" date="2020-02" db="EMBL/GenBank/DDBJ databases">
        <authorList>
            <person name="Zheng R.K."/>
            <person name="Sun C.M."/>
        </authorList>
    </citation>
    <scope>NUCLEOTIDE SEQUENCE [LARGE SCALE GENOMIC DNA]</scope>
    <source>
        <strain evidence="3">zrk13</strain>
    </source>
</reference>
<protein>
    <submittedName>
        <fullName evidence="2">PepSY domain-containing protein</fullName>
    </submittedName>
</protein>
<evidence type="ECO:0000313" key="2">
    <source>
        <dbReference type="EMBL" id="QMS85005.1"/>
    </source>
</evidence>
<proteinExistence type="predicted"/>
<dbReference type="RefSeq" id="WP_258878631.1">
    <property type="nucleotide sequence ID" value="NZ_CP048914.1"/>
</dbReference>
<evidence type="ECO:0000256" key="1">
    <source>
        <dbReference type="SAM" id="Phobius"/>
    </source>
</evidence>
<keyword evidence="1" id="KW-1133">Transmembrane helix</keyword>
<organism evidence="2 3">
    <name type="scientific">Candidatus Xianfuyuplasma coldseepsis</name>
    <dbReference type="NCBI Taxonomy" id="2782163"/>
    <lineage>
        <taxon>Bacteria</taxon>
        <taxon>Bacillati</taxon>
        <taxon>Mycoplasmatota</taxon>
        <taxon>Mollicutes</taxon>
        <taxon>Candidatus Izemoplasmatales</taxon>
        <taxon>Candidatus Izemoplasmataceae</taxon>
        <taxon>Candidatus Xianfuyuplasma</taxon>
    </lineage>
</organism>
<feature type="transmembrane region" description="Helical" evidence="1">
    <location>
        <begin position="12"/>
        <end position="31"/>
    </location>
</feature>
<accession>A0A7L7KR07</accession>
<dbReference type="KEGG" id="xcl:G4Z02_04300"/>
<keyword evidence="1" id="KW-0812">Transmembrane</keyword>
<evidence type="ECO:0000313" key="3">
    <source>
        <dbReference type="Proteomes" id="UP000514720"/>
    </source>
</evidence>
<keyword evidence="3" id="KW-1185">Reference proteome</keyword>
<dbReference type="AlphaFoldDB" id="A0A7L7KR07"/>